<feature type="signal peptide" evidence="2">
    <location>
        <begin position="1"/>
        <end position="36"/>
    </location>
</feature>
<evidence type="ECO:0000256" key="2">
    <source>
        <dbReference type="SAM" id="SignalP"/>
    </source>
</evidence>
<reference evidence="3 4" key="1">
    <citation type="submission" date="2018-03" db="EMBL/GenBank/DDBJ databases">
        <title>Genome sequencing of Ottowia sp.</title>
        <authorList>
            <person name="Kim S.-J."/>
            <person name="Heo J."/>
            <person name="Kwon S.-W."/>
        </authorList>
    </citation>
    <scope>NUCLEOTIDE SEQUENCE [LARGE SCALE GENOMIC DNA]</scope>
    <source>
        <strain evidence="3 4">KADR8-3</strain>
    </source>
</reference>
<proteinExistence type="predicted"/>
<accession>A0A2S0MC10</accession>
<evidence type="ECO:0000313" key="4">
    <source>
        <dbReference type="Proteomes" id="UP000239709"/>
    </source>
</evidence>
<dbReference type="Proteomes" id="UP000239709">
    <property type="component" value="Chromosome"/>
</dbReference>
<feature type="chain" id="PRO_5015578557" evidence="2">
    <location>
        <begin position="37"/>
        <end position="268"/>
    </location>
</feature>
<dbReference type="EMBL" id="CP027666">
    <property type="protein sequence ID" value="AVO33388.1"/>
    <property type="molecule type" value="Genomic_DNA"/>
</dbReference>
<name>A0A2S0MC10_9BURK</name>
<sequence length="268" mass="27782">MNTTFNSFTQRVLAKTAFGAAMLGCALASAIGVAGAGGGAGDADRAAPTLASELPRTWQGVPVRPLALSAVEQRFADRFPGSIARLTDGRQIVVLREVAQPTRMLHPAADCFRALGYRIEGERLELPARANAAAAAPPAQPAQRNDTAAPLLQTVALRVTNRLSPGNVGDAPGDAWGATPHAPSGALQPAAPGNGPAATRPAATAPNVQRCFTARKGDVALRVCEQIEDAHGQRFADTSAWYWAAALGRSTGPWRAVTVTQPLGRGDV</sequence>
<organism evidence="3 4">
    <name type="scientific">Ottowia oryzae</name>
    <dbReference type="NCBI Taxonomy" id="2109914"/>
    <lineage>
        <taxon>Bacteria</taxon>
        <taxon>Pseudomonadati</taxon>
        <taxon>Pseudomonadota</taxon>
        <taxon>Betaproteobacteria</taxon>
        <taxon>Burkholderiales</taxon>
        <taxon>Comamonadaceae</taxon>
        <taxon>Ottowia</taxon>
    </lineage>
</organism>
<protein>
    <submittedName>
        <fullName evidence="3">Uncharacterized protein</fullName>
    </submittedName>
</protein>
<evidence type="ECO:0000256" key="1">
    <source>
        <dbReference type="SAM" id="MobiDB-lite"/>
    </source>
</evidence>
<dbReference type="AlphaFoldDB" id="A0A2S0MC10"/>
<keyword evidence="4" id="KW-1185">Reference proteome</keyword>
<evidence type="ECO:0000313" key="3">
    <source>
        <dbReference type="EMBL" id="AVO33388.1"/>
    </source>
</evidence>
<dbReference type="KEGG" id="otk:C6570_03300"/>
<dbReference type="RefSeq" id="WP_106701951.1">
    <property type="nucleotide sequence ID" value="NZ_CP027666.1"/>
</dbReference>
<keyword evidence="2" id="KW-0732">Signal</keyword>
<dbReference type="OrthoDB" id="7597370at2"/>
<feature type="region of interest" description="Disordered" evidence="1">
    <location>
        <begin position="163"/>
        <end position="202"/>
    </location>
</feature>
<gene>
    <name evidence="3" type="ORF">C6570_03300</name>
</gene>
<feature type="compositionally biased region" description="Low complexity" evidence="1">
    <location>
        <begin position="189"/>
        <end position="202"/>
    </location>
</feature>